<feature type="non-terminal residue" evidence="2">
    <location>
        <position position="1"/>
    </location>
</feature>
<dbReference type="SUPFAM" id="SSF88723">
    <property type="entry name" value="PIN domain-like"/>
    <property type="match status" value="1"/>
</dbReference>
<evidence type="ECO:0000313" key="2">
    <source>
        <dbReference type="EMBL" id="EQD53754.1"/>
    </source>
</evidence>
<organism evidence="2">
    <name type="scientific">mine drainage metagenome</name>
    <dbReference type="NCBI Taxonomy" id="410659"/>
    <lineage>
        <taxon>unclassified sequences</taxon>
        <taxon>metagenomes</taxon>
        <taxon>ecological metagenomes</taxon>
    </lineage>
</organism>
<evidence type="ECO:0000259" key="1">
    <source>
        <dbReference type="Pfam" id="PF13470"/>
    </source>
</evidence>
<comment type="caution">
    <text evidence="2">The sequence shown here is derived from an EMBL/GenBank/DDBJ whole genome shotgun (WGS) entry which is preliminary data.</text>
</comment>
<reference evidence="2" key="2">
    <citation type="journal article" date="2014" name="ISME J.">
        <title>Microbial stratification in low pH oxic and suboxic macroscopic growths along an acid mine drainage.</title>
        <authorList>
            <person name="Mendez-Garcia C."/>
            <person name="Mesa V."/>
            <person name="Sprenger R.R."/>
            <person name="Richter M."/>
            <person name="Diez M.S."/>
            <person name="Solano J."/>
            <person name="Bargiela R."/>
            <person name="Golyshina O.V."/>
            <person name="Manteca A."/>
            <person name="Ramos J.L."/>
            <person name="Gallego J.R."/>
            <person name="Llorente I."/>
            <person name="Martins Dos Santos V.A."/>
            <person name="Jensen O.N."/>
            <person name="Pelaez A.I."/>
            <person name="Sanchez J."/>
            <person name="Ferrer M."/>
        </authorList>
    </citation>
    <scope>NUCLEOTIDE SEQUENCE</scope>
</reference>
<dbReference type="AlphaFoldDB" id="T1BKF0"/>
<accession>T1BKF0</accession>
<dbReference type="EMBL" id="AUZX01008882">
    <property type="protein sequence ID" value="EQD53754.1"/>
    <property type="molecule type" value="Genomic_DNA"/>
</dbReference>
<dbReference type="InterPro" id="IPR029060">
    <property type="entry name" value="PIN-like_dom_sf"/>
</dbReference>
<gene>
    <name evidence="2" type="ORF">B1A_12260</name>
</gene>
<sequence>RRRVVVDTSTLIGAALRPDSVPRRALIAALRTCEPCVSPATLQELREVLLRPKFDRYAPLQAWLDFWTLVSRHSCLVELDAR</sequence>
<name>T1BKF0_9ZZZZ</name>
<dbReference type="InterPro" id="IPR002850">
    <property type="entry name" value="PIN_toxin-like"/>
</dbReference>
<dbReference type="InterPro" id="IPR002716">
    <property type="entry name" value="PIN_dom"/>
</dbReference>
<dbReference type="Pfam" id="PF13470">
    <property type="entry name" value="PIN_3"/>
    <property type="match status" value="1"/>
</dbReference>
<feature type="domain" description="PIN" evidence="1">
    <location>
        <begin position="3"/>
        <end position="59"/>
    </location>
</feature>
<reference evidence="2" key="1">
    <citation type="submission" date="2013-08" db="EMBL/GenBank/DDBJ databases">
        <authorList>
            <person name="Mendez C."/>
            <person name="Richter M."/>
            <person name="Ferrer M."/>
            <person name="Sanchez J."/>
        </authorList>
    </citation>
    <scope>NUCLEOTIDE SEQUENCE</scope>
</reference>
<dbReference type="NCBIfam" id="TIGR00305">
    <property type="entry name" value="putative toxin-antitoxin system toxin component, PIN family"/>
    <property type="match status" value="1"/>
</dbReference>
<protein>
    <submittedName>
        <fullName evidence="2">PilT protein domain protein</fullName>
    </submittedName>
</protein>
<feature type="non-terminal residue" evidence="2">
    <location>
        <position position="82"/>
    </location>
</feature>
<proteinExistence type="predicted"/>